<gene>
    <name evidence="12" type="ORF">DYE48_18655</name>
</gene>
<evidence type="ECO:0000259" key="8">
    <source>
        <dbReference type="Pfam" id="PF22813"/>
    </source>
</evidence>
<dbReference type="PANTHER" id="PTHR40038:SF1">
    <property type="entry name" value="MEMBRANE-ASSOCIATED PROTEIN TCAA"/>
    <property type="match status" value="1"/>
</dbReference>
<sequence>MTEEGVMKYCRECGKALVEGNKFCLECGHPVVSGSDPTFQKPPTQTRSPKKKFTKKQKLWWAVGSVGFLLLVTAYIIAVDMTSKTKLVQKYETAIEQSDAKALADLFIFEDSAEKVDEEGTQAFLDYLKEYPEEAQVLLEELEGQLDKPKTRKDEFWDEWLDEDYFITIVQDGKFLFFDRYRLAVEPVYVTLYTDYKGTKVSHGEKEVYTASEDDEGQEYGPLFPGTYQFSAAYKNQTADLKTTEDVELWDRYNDDVYFQMEADTVTFQTESMPVDSAKLYVNGELVDFDPFSGEAYGPVMLDGSMKAEVEAEFPWGVMKSDPIALEEQDVMVTFQFTEEMESEIAEIVGEYYQSYLESFETLGELPLKQATADFGENVQDRFDGWNQEGHTTQLWVKNFEMARGDKYLTKRNGQYFIQVDVRMEAFESHFITEDGPGDPGFFNNTISYSMVYDDGWKINDEEYFSMDFEEDFKKTVPIMEDSGVFQLEVSMEETPVEESVQNLQTTDAAQFVIDFRNAYAAALNAVDFSIAEDYLLDDSTAYHELKGYMETEVEDAFDFNFTLNKPLNVESKDDGATVLMHEKFIFTHNGDETYYDREKEYTLILDEDGNYKIERIDILETARD</sequence>
<comment type="caution">
    <text evidence="12">The sequence shown here is derived from an EMBL/GenBank/DDBJ whole genome shotgun (WGS) entry which is preliminary data.</text>
</comment>
<evidence type="ECO:0000259" key="9">
    <source>
        <dbReference type="Pfam" id="PF22819"/>
    </source>
</evidence>
<evidence type="ECO:0000313" key="13">
    <source>
        <dbReference type="Proteomes" id="UP000256305"/>
    </source>
</evidence>
<dbReference type="InterPro" id="IPR054528">
    <property type="entry name" value="TcaA_5th"/>
</dbReference>
<dbReference type="GO" id="GO:0005886">
    <property type="term" value="C:plasma membrane"/>
    <property type="evidence" value="ECO:0007669"/>
    <property type="project" value="UniProtKB-SubCell"/>
</dbReference>
<protein>
    <submittedName>
        <fullName evidence="12">Zinc-ribbon domain-containing protein</fullName>
    </submittedName>
</protein>
<feature type="domain" description="TcaA protein NTF2-like" evidence="9">
    <location>
        <begin position="507"/>
        <end position="617"/>
    </location>
</feature>
<dbReference type="Pfam" id="PF13240">
    <property type="entry name" value="Zn_Ribbon_1"/>
    <property type="match status" value="1"/>
</dbReference>
<dbReference type="Pfam" id="PF22819">
    <property type="entry name" value="TcaA_5th"/>
    <property type="match status" value="1"/>
</dbReference>
<dbReference type="Pfam" id="PF22813">
    <property type="entry name" value="TcaA_2nd"/>
    <property type="match status" value="1"/>
</dbReference>
<keyword evidence="13" id="KW-1185">Reference proteome</keyword>
<dbReference type="Proteomes" id="UP000256305">
    <property type="component" value="Unassembled WGS sequence"/>
</dbReference>
<feature type="domain" description="TcaA 4th" evidence="10">
    <location>
        <begin position="263"/>
        <end position="334"/>
    </location>
</feature>
<dbReference type="AlphaFoldDB" id="A0A3E0J0M4"/>
<evidence type="ECO:0000256" key="2">
    <source>
        <dbReference type="ARBA" id="ARBA00022475"/>
    </source>
</evidence>
<keyword evidence="3 6" id="KW-0812">Transmembrane</keyword>
<proteinExistence type="predicted"/>
<dbReference type="Pfam" id="PF22820">
    <property type="entry name" value="TcaA_3rd_4th"/>
    <property type="match status" value="1"/>
</dbReference>
<evidence type="ECO:0000313" key="12">
    <source>
        <dbReference type="EMBL" id="REJ06508.1"/>
    </source>
</evidence>
<feature type="domain" description="YvbJ-like NTF2-like" evidence="11">
    <location>
        <begin position="345"/>
        <end position="462"/>
    </location>
</feature>
<evidence type="ECO:0000256" key="1">
    <source>
        <dbReference type="ARBA" id="ARBA00004162"/>
    </source>
</evidence>
<dbReference type="InterPro" id="IPR054529">
    <property type="entry name" value="TcaA_2nd"/>
</dbReference>
<keyword evidence="5 6" id="KW-0472">Membrane</keyword>
<dbReference type="Pfam" id="PF25155">
    <property type="entry name" value="NTF2_YvbJ"/>
    <property type="match status" value="1"/>
</dbReference>
<evidence type="ECO:0000259" key="11">
    <source>
        <dbReference type="Pfam" id="PF25155"/>
    </source>
</evidence>
<feature type="domain" description="Zinc-ribbon" evidence="7">
    <location>
        <begin position="9"/>
        <end position="31"/>
    </location>
</feature>
<accession>A0A3E0J0M4</accession>
<evidence type="ECO:0000259" key="10">
    <source>
        <dbReference type="Pfam" id="PF22820"/>
    </source>
</evidence>
<dbReference type="PANTHER" id="PTHR40038">
    <property type="entry name" value="MEMBRANE-ASSOCIATED PROTEIN TCAA"/>
    <property type="match status" value="1"/>
</dbReference>
<dbReference type="InterPro" id="IPR054530">
    <property type="entry name" value="TcaA_4th"/>
</dbReference>
<evidence type="ECO:0000256" key="3">
    <source>
        <dbReference type="ARBA" id="ARBA00022692"/>
    </source>
</evidence>
<evidence type="ECO:0000259" key="7">
    <source>
        <dbReference type="Pfam" id="PF13240"/>
    </source>
</evidence>
<dbReference type="InterPro" id="IPR056902">
    <property type="entry name" value="NTF2_YvbJ"/>
</dbReference>
<dbReference type="EMBL" id="QUAE01000025">
    <property type="protein sequence ID" value="REJ06508.1"/>
    <property type="molecule type" value="Genomic_DNA"/>
</dbReference>
<name>A0A3E0J0M4_9BACI</name>
<keyword evidence="2" id="KW-1003">Cell membrane</keyword>
<dbReference type="InterPro" id="IPR026870">
    <property type="entry name" value="Zinc_ribbon_dom"/>
</dbReference>
<comment type="subcellular location">
    <subcellularLocation>
        <location evidence="1">Cell membrane</location>
        <topology evidence="1">Single-pass membrane protein</topology>
    </subcellularLocation>
</comment>
<reference evidence="12 13" key="1">
    <citation type="submission" date="2018-08" db="EMBL/GenBank/DDBJ databases">
        <title>Genome sequence of Halobacillus trueperi KCTC 3686.</title>
        <authorList>
            <person name="Cho K.H."/>
            <person name="Kwak M.-J."/>
            <person name="Kim B.-Y."/>
            <person name="Chun J."/>
        </authorList>
    </citation>
    <scope>NUCLEOTIDE SEQUENCE [LARGE SCALE GENOMIC DNA]</scope>
    <source>
        <strain evidence="12 13">KCTC 3686</strain>
    </source>
</reference>
<evidence type="ECO:0000256" key="5">
    <source>
        <dbReference type="ARBA" id="ARBA00023136"/>
    </source>
</evidence>
<organism evidence="12 13">
    <name type="scientific">Halobacillus trueperi</name>
    <dbReference type="NCBI Taxonomy" id="156205"/>
    <lineage>
        <taxon>Bacteria</taxon>
        <taxon>Bacillati</taxon>
        <taxon>Bacillota</taxon>
        <taxon>Bacilli</taxon>
        <taxon>Bacillales</taxon>
        <taxon>Bacillaceae</taxon>
        <taxon>Halobacillus</taxon>
    </lineage>
</organism>
<evidence type="ECO:0000256" key="6">
    <source>
        <dbReference type="SAM" id="Phobius"/>
    </source>
</evidence>
<feature type="domain" description="TcaA second" evidence="8">
    <location>
        <begin position="85"/>
        <end position="185"/>
    </location>
</feature>
<evidence type="ECO:0000256" key="4">
    <source>
        <dbReference type="ARBA" id="ARBA00022989"/>
    </source>
</evidence>
<keyword evidence="4 6" id="KW-1133">Transmembrane helix</keyword>
<feature type="transmembrane region" description="Helical" evidence="6">
    <location>
        <begin position="59"/>
        <end position="78"/>
    </location>
</feature>